<protein>
    <recommendedName>
        <fullName evidence="8 9">1,4-dihydroxy-2-naphthoate octaprenyltransferase</fullName>
        <shortName evidence="8">DHNA-octaprenyltransferase</shortName>
        <ecNumber evidence="8 9">2.5.1.74</ecNumber>
    </recommendedName>
</protein>
<comment type="catalytic activity">
    <reaction evidence="8">
        <text>an all-trans-polyprenyl diphosphate + 1,4-dihydroxy-2-naphthoate + H(+) = a 2-demethylmenaquinol + CO2 + diphosphate</text>
        <dbReference type="Rhea" id="RHEA:26478"/>
        <dbReference type="Rhea" id="RHEA-COMP:9563"/>
        <dbReference type="Rhea" id="RHEA-COMP:9564"/>
        <dbReference type="ChEBI" id="CHEBI:11173"/>
        <dbReference type="ChEBI" id="CHEBI:15378"/>
        <dbReference type="ChEBI" id="CHEBI:16526"/>
        <dbReference type="ChEBI" id="CHEBI:33019"/>
        <dbReference type="ChEBI" id="CHEBI:55437"/>
        <dbReference type="ChEBI" id="CHEBI:58914"/>
        <dbReference type="EC" id="2.5.1.74"/>
    </reaction>
</comment>
<dbReference type="GO" id="GO:0009234">
    <property type="term" value="P:menaquinone biosynthetic process"/>
    <property type="evidence" value="ECO:0007669"/>
    <property type="project" value="UniProtKB-UniRule"/>
</dbReference>
<keyword evidence="5 8" id="KW-0812">Transmembrane</keyword>
<name>A0A380MY45_9GAMM</name>
<evidence type="ECO:0000256" key="4">
    <source>
        <dbReference type="ARBA" id="ARBA00022679"/>
    </source>
</evidence>
<dbReference type="PANTHER" id="PTHR13929:SF0">
    <property type="entry name" value="UBIA PRENYLTRANSFERASE DOMAIN-CONTAINING PROTEIN 1"/>
    <property type="match status" value="1"/>
</dbReference>
<evidence type="ECO:0000256" key="5">
    <source>
        <dbReference type="ARBA" id="ARBA00022692"/>
    </source>
</evidence>
<dbReference type="GO" id="GO:0005886">
    <property type="term" value="C:plasma membrane"/>
    <property type="evidence" value="ECO:0007669"/>
    <property type="project" value="UniProtKB-SubCell"/>
</dbReference>
<sequence length="300" mass="32835">MSLFLSLIRPRTLPLAFVVILCGNALAFYAGSWRVDICLLSLLTALSLQILSNISNDYGDGIRGTDNTRSELHPKRLTGQGIISPHIIKYYIIICLIITLSLGIILIIISTRSLEERWIFILLGAFSAAAALGYTLGRYAYGYHGLGEIAVFIFFGWVGVIGSYVLQTGELSLALFLPASGAGLLAAVVLNVNNIRDIDSDRLAGKRTLAVRLGFIRSRFFHAGLLLTAVLCYLLFSLLYIWQSALFLFALPILRKHGKAILGTPTPVLAAKELKTAVQLNIVVNTLFVTGILIAAWRLR</sequence>
<keyword evidence="3 8" id="KW-1003">Cell membrane</keyword>
<evidence type="ECO:0000256" key="7">
    <source>
        <dbReference type="ARBA" id="ARBA00023136"/>
    </source>
</evidence>
<organism evidence="10 11">
    <name type="scientific">Suttonella ornithocola</name>
    <dbReference type="NCBI Taxonomy" id="279832"/>
    <lineage>
        <taxon>Bacteria</taxon>
        <taxon>Pseudomonadati</taxon>
        <taxon>Pseudomonadota</taxon>
        <taxon>Gammaproteobacteria</taxon>
        <taxon>Cardiobacteriales</taxon>
        <taxon>Cardiobacteriaceae</taxon>
        <taxon>Suttonella</taxon>
    </lineage>
</organism>
<keyword evidence="4 8" id="KW-0808">Transferase</keyword>
<dbReference type="CDD" id="cd13962">
    <property type="entry name" value="PT_UbiA_UBIAD1"/>
    <property type="match status" value="1"/>
</dbReference>
<dbReference type="PANTHER" id="PTHR13929">
    <property type="entry name" value="1,4-DIHYDROXY-2-NAPHTHOATE OCTAPRENYLTRANSFERASE"/>
    <property type="match status" value="1"/>
</dbReference>
<dbReference type="EC" id="2.5.1.74" evidence="8 9"/>
<keyword evidence="2 8" id="KW-0474">Menaquinone biosynthesis</keyword>
<dbReference type="InterPro" id="IPR044878">
    <property type="entry name" value="UbiA_sf"/>
</dbReference>
<evidence type="ECO:0000256" key="8">
    <source>
        <dbReference type="HAMAP-Rule" id="MF_01937"/>
    </source>
</evidence>
<dbReference type="EMBL" id="UHIC01000001">
    <property type="protein sequence ID" value="SUO97500.1"/>
    <property type="molecule type" value="Genomic_DNA"/>
</dbReference>
<dbReference type="Gene3D" id="1.10.357.140">
    <property type="entry name" value="UbiA prenyltransferase"/>
    <property type="match status" value="1"/>
</dbReference>
<reference evidence="10 11" key="1">
    <citation type="submission" date="2018-06" db="EMBL/GenBank/DDBJ databases">
        <authorList>
            <consortium name="Pathogen Informatics"/>
            <person name="Doyle S."/>
        </authorList>
    </citation>
    <scope>NUCLEOTIDE SEQUENCE [LARGE SCALE GENOMIC DNA]</scope>
    <source>
        <strain evidence="10 11">NCTC13337</strain>
    </source>
</reference>
<proteinExistence type="inferred from homology"/>
<keyword evidence="7 8" id="KW-0472">Membrane</keyword>
<feature type="transmembrane region" description="Helical" evidence="8">
    <location>
        <begin position="12"/>
        <end position="31"/>
    </location>
</feature>
<accession>A0A380MY45</accession>
<comment type="similarity">
    <text evidence="8">Belongs to the MenA family. Type 1 subfamily.</text>
</comment>
<dbReference type="OrthoDB" id="3344514at2"/>
<dbReference type="UniPathway" id="UPA00079">
    <property type="reaction ID" value="UER00168"/>
</dbReference>
<gene>
    <name evidence="8 10" type="primary">menA</name>
    <name evidence="10" type="ORF">NCTC13337_02462</name>
</gene>
<keyword evidence="6 8" id="KW-1133">Transmembrane helix</keyword>
<evidence type="ECO:0000256" key="1">
    <source>
        <dbReference type="ARBA" id="ARBA00004141"/>
    </source>
</evidence>
<dbReference type="PIRSF" id="PIRSF005355">
    <property type="entry name" value="UBIAD1"/>
    <property type="match status" value="1"/>
</dbReference>
<feature type="transmembrane region" description="Helical" evidence="8">
    <location>
        <begin position="117"/>
        <end position="137"/>
    </location>
</feature>
<feature type="transmembrane region" description="Helical" evidence="8">
    <location>
        <begin position="277"/>
        <end position="297"/>
    </location>
</feature>
<dbReference type="InterPro" id="IPR000537">
    <property type="entry name" value="UbiA_prenyltransferase"/>
</dbReference>
<comment type="function">
    <text evidence="8">Conversion of 1,4-dihydroxy-2-naphthoate (DHNA) to demethylmenaquinone (DMK).</text>
</comment>
<dbReference type="HAMAP" id="MF_01937">
    <property type="entry name" value="MenA_1"/>
    <property type="match status" value="1"/>
</dbReference>
<evidence type="ECO:0000256" key="3">
    <source>
        <dbReference type="ARBA" id="ARBA00022475"/>
    </source>
</evidence>
<dbReference type="AlphaFoldDB" id="A0A380MY45"/>
<dbReference type="GO" id="GO:0046428">
    <property type="term" value="F:1,4-dihydroxy-2-naphthoate polyprenyltransferase activity"/>
    <property type="evidence" value="ECO:0007669"/>
    <property type="project" value="UniProtKB-UniRule"/>
</dbReference>
<dbReference type="RefSeq" id="WP_072576017.1">
    <property type="nucleotide sequence ID" value="NZ_LWHB01000043.1"/>
</dbReference>
<feature type="transmembrane region" description="Helical" evidence="8">
    <location>
        <begin position="149"/>
        <end position="167"/>
    </location>
</feature>
<feature type="transmembrane region" description="Helical" evidence="8">
    <location>
        <begin position="90"/>
        <end position="111"/>
    </location>
</feature>
<evidence type="ECO:0000256" key="6">
    <source>
        <dbReference type="ARBA" id="ARBA00022989"/>
    </source>
</evidence>
<evidence type="ECO:0000256" key="9">
    <source>
        <dbReference type="NCBIfam" id="TIGR00751"/>
    </source>
</evidence>
<dbReference type="InterPro" id="IPR004657">
    <property type="entry name" value="MenA"/>
</dbReference>
<evidence type="ECO:0000313" key="10">
    <source>
        <dbReference type="EMBL" id="SUO97500.1"/>
    </source>
</evidence>
<dbReference type="NCBIfam" id="TIGR00751">
    <property type="entry name" value="menA"/>
    <property type="match status" value="1"/>
</dbReference>
<dbReference type="Pfam" id="PF01040">
    <property type="entry name" value="UbiA"/>
    <property type="match status" value="1"/>
</dbReference>
<feature type="transmembrane region" description="Helical" evidence="8">
    <location>
        <begin position="220"/>
        <end position="242"/>
    </location>
</feature>
<evidence type="ECO:0000256" key="2">
    <source>
        <dbReference type="ARBA" id="ARBA00022428"/>
    </source>
</evidence>
<feature type="transmembrane region" description="Helical" evidence="8">
    <location>
        <begin position="173"/>
        <end position="192"/>
    </location>
</feature>
<comment type="pathway">
    <text evidence="8">Quinol/quinone metabolism; menaquinone biosynthesis; menaquinol from 1,4-dihydroxy-2-naphthoate: step 1/2.</text>
</comment>
<comment type="subcellular location">
    <subcellularLocation>
        <location evidence="8">Cell membrane</location>
        <topology evidence="8">Multi-pass membrane protein</topology>
    </subcellularLocation>
    <subcellularLocation>
        <location evidence="1">Membrane</location>
        <topology evidence="1">Multi-pass membrane protein</topology>
    </subcellularLocation>
</comment>
<dbReference type="Proteomes" id="UP000254601">
    <property type="component" value="Unassembled WGS sequence"/>
</dbReference>
<keyword evidence="11" id="KW-1185">Reference proteome</keyword>
<dbReference type="GO" id="GO:0042371">
    <property type="term" value="P:vitamin K biosynthetic process"/>
    <property type="evidence" value="ECO:0007669"/>
    <property type="project" value="TreeGrafter"/>
</dbReference>
<dbReference type="InterPro" id="IPR026046">
    <property type="entry name" value="UBIAD1"/>
</dbReference>
<evidence type="ECO:0000313" key="11">
    <source>
        <dbReference type="Proteomes" id="UP000254601"/>
    </source>
</evidence>